<feature type="transmembrane region" description="Helical" evidence="1">
    <location>
        <begin position="79"/>
        <end position="100"/>
    </location>
</feature>
<dbReference type="PANTHER" id="PTHR14969">
    <property type="entry name" value="SPHINGOSINE-1-PHOSPHATE PHOSPHOHYDROLASE"/>
    <property type="match status" value="1"/>
</dbReference>
<evidence type="ECO:0000313" key="3">
    <source>
        <dbReference type="EMBL" id="KKT63628.1"/>
    </source>
</evidence>
<dbReference type="SMART" id="SM00014">
    <property type="entry name" value="acidPPc"/>
    <property type="match status" value="1"/>
</dbReference>
<proteinExistence type="predicted"/>
<dbReference type="AlphaFoldDB" id="A0A0G1IXD8"/>
<dbReference type="Gene3D" id="1.20.144.10">
    <property type="entry name" value="Phosphatidic acid phosphatase type 2/haloperoxidase"/>
    <property type="match status" value="1"/>
</dbReference>
<dbReference type="Proteomes" id="UP000033945">
    <property type="component" value="Unassembled WGS sequence"/>
</dbReference>
<evidence type="ECO:0000313" key="4">
    <source>
        <dbReference type="Proteomes" id="UP000033945"/>
    </source>
</evidence>
<gene>
    <name evidence="3" type="ORF">UW55_C0002G0093</name>
</gene>
<protein>
    <submittedName>
        <fullName evidence="3">Bacitracin transport permease protein BcrC</fullName>
    </submittedName>
</protein>
<evidence type="ECO:0000256" key="1">
    <source>
        <dbReference type="SAM" id="Phobius"/>
    </source>
</evidence>
<accession>A0A0G1IXD8</accession>
<organism evidence="3 4">
    <name type="scientific">Candidatus Giovannonibacteria bacterium GW2011_GWA2_44_26</name>
    <dbReference type="NCBI Taxonomy" id="1618648"/>
    <lineage>
        <taxon>Bacteria</taxon>
        <taxon>Candidatus Giovannoniibacteriota</taxon>
    </lineage>
</organism>
<keyword evidence="1" id="KW-0472">Membrane</keyword>
<feature type="domain" description="Phosphatidic acid phosphatase type 2/haloperoxidase" evidence="2">
    <location>
        <begin position="36"/>
        <end position="146"/>
    </location>
</feature>
<dbReference type="InterPro" id="IPR036938">
    <property type="entry name" value="PAP2/HPO_sf"/>
</dbReference>
<comment type="caution">
    <text evidence="3">The sequence shown here is derived from an EMBL/GenBank/DDBJ whole genome shotgun (WGS) entry which is preliminary data.</text>
</comment>
<feature type="transmembrane region" description="Helical" evidence="1">
    <location>
        <begin position="34"/>
        <end position="59"/>
    </location>
</feature>
<reference evidence="3 4" key="1">
    <citation type="journal article" date="2015" name="Nature">
        <title>rRNA introns, odd ribosomes, and small enigmatic genomes across a large radiation of phyla.</title>
        <authorList>
            <person name="Brown C.T."/>
            <person name="Hug L.A."/>
            <person name="Thomas B.C."/>
            <person name="Sharon I."/>
            <person name="Castelle C.J."/>
            <person name="Singh A."/>
            <person name="Wilkins M.J."/>
            <person name="Williams K.H."/>
            <person name="Banfield J.F."/>
        </authorList>
    </citation>
    <scope>NUCLEOTIDE SEQUENCE [LARGE SCALE GENOMIC DNA]</scope>
</reference>
<dbReference type="InterPro" id="IPR000326">
    <property type="entry name" value="PAP2/HPO"/>
</dbReference>
<feature type="transmembrane region" description="Helical" evidence="1">
    <location>
        <begin position="12"/>
        <end position="27"/>
    </location>
</feature>
<dbReference type="EMBL" id="LCIT01000002">
    <property type="protein sequence ID" value="KKT63628.1"/>
    <property type="molecule type" value="Genomic_DNA"/>
</dbReference>
<evidence type="ECO:0000259" key="2">
    <source>
        <dbReference type="SMART" id="SM00014"/>
    </source>
</evidence>
<dbReference type="Pfam" id="PF01569">
    <property type="entry name" value="PAP2"/>
    <property type="match status" value="1"/>
</dbReference>
<feature type="transmembrane region" description="Helical" evidence="1">
    <location>
        <begin position="107"/>
        <end position="125"/>
    </location>
</feature>
<dbReference type="PANTHER" id="PTHR14969:SF13">
    <property type="entry name" value="AT30094P"/>
    <property type="match status" value="1"/>
</dbReference>
<keyword evidence="1" id="KW-0812">Transmembrane</keyword>
<keyword evidence="1" id="KW-1133">Transmembrane helix</keyword>
<sequence length="157" mass="17961">MDALIIFSSEYLPWWAGIGVLAFYVLGRDKKRELLMIIHALVGAVLARFVFTEIIRYFYDRPRPFEVLDNVYQLVQHSPGGSFPSGHAAFFFALATGVFFYRKWWGVLFYALAITISFGRVAAGLHWLSDILGGAIVGILSAMFLRWLFKKFQNQKI</sequence>
<dbReference type="SUPFAM" id="SSF48317">
    <property type="entry name" value="Acid phosphatase/Vanadium-dependent haloperoxidase"/>
    <property type="match status" value="1"/>
</dbReference>
<name>A0A0G1IXD8_9BACT</name>
<feature type="transmembrane region" description="Helical" evidence="1">
    <location>
        <begin position="131"/>
        <end position="149"/>
    </location>
</feature>